<gene>
    <name evidence="1" type="ORF">PF005_g25450</name>
</gene>
<dbReference type="GO" id="GO:0030798">
    <property type="term" value="F:trans-aconitate 2-methyltransferase activity"/>
    <property type="evidence" value="ECO:0007669"/>
    <property type="project" value="InterPro"/>
</dbReference>
<accession>A0A6A3VZK2</accession>
<reference evidence="1 2" key="1">
    <citation type="submission" date="2018-08" db="EMBL/GenBank/DDBJ databases">
        <title>Genomic investigation of the strawberry pathogen Phytophthora fragariae indicates pathogenicity is determined by transcriptional variation in three key races.</title>
        <authorList>
            <person name="Adams T.M."/>
            <person name="Armitage A.D."/>
            <person name="Sobczyk M.K."/>
            <person name="Bates H.J."/>
            <person name="Dunwell J.M."/>
            <person name="Nellist C.F."/>
            <person name="Harrison R.J."/>
        </authorList>
    </citation>
    <scope>NUCLEOTIDE SEQUENCE [LARGE SCALE GENOMIC DNA]</scope>
    <source>
        <strain evidence="1 2">NOV-27</strain>
    </source>
</reference>
<evidence type="ECO:0000313" key="2">
    <source>
        <dbReference type="Proteomes" id="UP000433483"/>
    </source>
</evidence>
<dbReference type="Proteomes" id="UP000433483">
    <property type="component" value="Unassembled WGS sequence"/>
</dbReference>
<dbReference type="EMBL" id="QXGB01002750">
    <property type="protein sequence ID" value="KAE9175319.1"/>
    <property type="molecule type" value="Genomic_DNA"/>
</dbReference>
<dbReference type="Gene3D" id="3.40.50.150">
    <property type="entry name" value="Vaccinia Virus protein VP39"/>
    <property type="match status" value="1"/>
</dbReference>
<protein>
    <submittedName>
        <fullName evidence="1">Uncharacterized protein</fullName>
    </submittedName>
</protein>
<evidence type="ECO:0000313" key="1">
    <source>
        <dbReference type="EMBL" id="KAE9175319.1"/>
    </source>
</evidence>
<organism evidence="1 2">
    <name type="scientific">Phytophthora fragariae</name>
    <dbReference type="NCBI Taxonomy" id="53985"/>
    <lineage>
        <taxon>Eukaryota</taxon>
        <taxon>Sar</taxon>
        <taxon>Stramenopiles</taxon>
        <taxon>Oomycota</taxon>
        <taxon>Peronosporomycetes</taxon>
        <taxon>Peronosporales</taxon>
        <taxon>Peronosporaceae</taxon>
        <taxon>Phytophthora</taxon>
    </lineage>
</organism>
<proteinExistence type="predicted"/>
<sequence>MDALGEPSTEATQFEQKYREMIAAAYPKQSDGNTIFNLKRFFVVTTKPL</sequence>
<comment type="caution">
    <text evidence="1">The sequence shown here is derived from an EMBL/GenBank/DDBJ whole genome shotgun (WGS) entry which is preliminary data.</text>
</comment>
<dbReference type="Gene3D" id="1.10.150.290">
    <property type="entry name" value="S-adenosyl-L-methionine-dependent methyltransferases"/>
    <property type="match status" value="1"/>
</dbReference>
<dbReference type="OrthoDB" id="66144at2759"/>
<dbReference type="InterPro" id="IPR029063">
    <property type="entry name" value="SAM-dependent_MTases_sf"/>
</dbReference>
<name>A0A6A3VZK2_9STRA</name>
<dbReference type="InterPro" id="IPR023149">
    <property type="entry name" value="Trans_acon_MeTrfase_C"/>
</dbReference>
<dbReference type="AlphaFoldDB" id="A0A6A3VZK2"/>
<keyword evidence="2" id="KW-1185">Reference proteome</keyword>